<sequence length="74" mass="8675">LSPRQWNFFWSLTLSTLTCNIWFRLLHNSLSSASILHAIILSFVTFPECCLRGHSNQTPEHFLVECPLIWQVWS</sequence>
<evidence type="ECO:0000313" key="2">
    <source>
        <dbReference type="Proteomes" id="UP001448207"/>
    </source>
</evidence>
<gene>
    <name evidence="1" type="ORF">J3Q64DRAFT_1607189</name>
</gene>
<feature type="non-terminal residue" evidence="1">
    <location>
        <position position="1"/>
    </location>
</feature>
<organism evidence="1 2">
    <name type="scientific">Phycomyces blakesleeanus</name>
    <dbReference type="NCBI Taxonomy" id="4837"/>
    <lineage>
        <taxon>Eukaryota</taxon>
        <taxon>Fungi</taxon>
        <taxon>Fungi incertae sedis</taxon>
        <taxon>Mucoromycota</taxon>
        <taxon>Mucoromycotina</taxon>
        <taxon>Mucoromycetes</taxon>
        <taxon>Mucorales</taxon>
        <taxon>Phycomycetaceae</taxon>
        <taxon>Phycomyces</taxon>
    </lineage>
</organism>
<dbReference type="EMBL" id="JBCLYO010000020">
    <property type="protein sequence ID" value="KAL0080416.1"/>
    <property type="molecule type" value="Genomic_DNA"/>
</dbReference>
<keyword evidence="2" id="KW-1185">Reference proteome</keyword>
<accession>A0ABR3ASJ1</accession>
<name>A0ABR3ASJ1_PHYBL</name>
<feature type="non-terminal residue" evidence="1">
    <location>
        <position position="74"/>
    </location>
</feature>
<evidence type="ECO:0000313" key="1">
    <source>
        <dbReference type="EMBL" id="KAL0080416.1"/>
    </source>
</evidence>
<evidence type="ECO:0008006" key="3">
    <source>
        <dbReference type="Google" id="ProtNLM"/>
    </source>
</evidence>
<proteinExistence type="predicted"/>
<reference evidence="1 2" key="1">
    <citation type="submission" date="2024-04" db="EMBL/GenBank/DDBJ databases">
        <title>Symmetric and asymmetric DNA N6-adenine methylation regulates different biological responses in Mucorales.</title>
        <authorList>
            <consortium name="Lawrence Berkeley National Laboratory"/>
            <person name="Lax C."/>
            <person name="Mondo S.J."/>
            <person name="Osorio-Concepcion M."/>
            <person name="Muszewska A."/>
            <person name="Corrochano-Luque M."/>
            <person name="Gutierrez G."/>
            <person name="Riley R."/>
            <person name="Lipzen A."/>
            <person name="Guo J."/>
            <person name="Hundley H."/>
            <person name="Amirebrahimi M."/>
            <person name="Ng V."/>
            <person name="Lorenzo-Gutierrez D."/>
            <person name="Binder U."/>
            <person name="Yang J."/>
            <person name="Song Y."/>
            <person name="Canovas D."/>
            <person name="Navarro E."/>
            <person name="Freitag M."/>
            <person name="Gabaldon T."/>
            <person name="Grigoriev I.V."/>
            <person name="Corrochano L.M."/>
            <person name="Nicolas F.E."/>
            <person name="Garre V."/>
        </authorList>
    </citation>
    <scope>NUCLEOTIDE SEQUENCE [LARGE SCALE GENOMIC DNA]</scope>
    <source>
        <strain evidence="1 2">L51</strain>
    </source>
</reference>
<protein>
    <recommendedName>
        <fullName evidence="3">Reverse transcriptase zinc-binding domain-containing protein</fullName>
    </recommendedName>
</protein>
<dbReference type="Proteomes" id="UP001448207">
    <property type="component" value="Unassembled WGS sequence"/>
</dbReference>
<comment type="caution">
    <text evidence="1">The sequence shown here is derived from an EMBL/GenBank/DDBJ whole genome shotgun (WGS) entry which is preliminary data.</text>
</comment>